<protein>
    <submittedName>
        <fullName evidence="1">Uncharacterized protein</fullName>
    </submittedName>
</protein>
<reference evidence="1" key="1">
    <citation type="submission" date="2019-06" db="EMBL/GenBank/DDBJ databases">
        <authorList>
            <person name="Zheng W."/>
        </authorList>
    </citation>
    <scope>NUCLEOTIDE SEQUENCE</scope>
    <source>
        <strain evidence="1">QDHG01</strain>
    </source>
</reference>
<dbReference type="AlphaFoldDB" id="A0A8J8NY47"/>
<dbReference type="Proteomes" id="UP000785679">
    <property type="component" value="Unassembled WGS sequence"/>
</dbReference>
<comment type="caution">
    <text evidence="1">The sequence shown here is derived from an EMBL/GenBank/DDBJ whole genome shotgun (WGS) entry which is preliminary data.</text>
</comment>
<accession>A0A8J8NY47</accession>
<evidence type="ECO:0000313" key="2">
    <source>
        <dbReference type="Proteomes" id="UP000785679"/>
    </source>
</evidence>
<gene>
    <name evidence="1" type="ORF">FGO68_gene8322</name>
</gene>
<proteinExistence type="predicted"/>
<evidence type="ECO:0000313" key="1">
    <source>
        <dbReference type="EMBL" id="TNV82420.1"/>
    </source>
</evidence>
<keyword evidence="2" id="KW-1185">Reference proteome</keyword>
<organism evidence="1 2">
    <name type="scientific">Halteria grandinella</name>
    <dbReference type="NCBI Taxonomy" id="5974"/>
    <lineage>
        <taxon>Eukaryota</taxon>
        <taxon>Sar</taxon>
        <taxon>Alveolata</taxon>
        <taxon>Ciliophora</taxon>
        <taxon>Intramacronucleata</taxon>
        <taxon>Spirotrichea</taxon>
        <taxon>Stichotrichia</taxon>
        <taxon>Sporadotrichida</taxon>
        <taxon>Halteriidae</taxon>
        <taxon>Halteria</taxon>
    </lineage>
</organism>
<dbReference type="EMBL" id="RRYP01004979">
    <property type="protein sequence ID" value="TNV82420.1"/>
    <property type="molecule type" value="Genomic_DNA"/>
</dbReference>
<name>A0A8J8NY47_HALGN</name>
<sequence length="160" mass="18821">MGAQQSIENARHQINYLKEKSQKVLLNKQIEKFPDKRLREAVVEYSKSKLYRIKNKYLFFEVFSYTDTRFNVLSILFKSCGHTRFVLVQNWHSLSSGLFSKIRYTINQAQSEQILRNISIDNSYTQLFSLSTLAKFNTKIKLNLSKLAVRVLPLHLEELL</sequence>